<dbReference type="InterPro" id="IPR016431">
    <property type="entry name" value="Pyrv-formate_lyase-activ_prd"/>
</dbReference>
<dbReference type="GO" id="GO:0003824">
    <property type="term" value="F:catalytic activity"/>
    <property type="evidence" value="ECO:0007669"/>
    <property type="project" value="InterPro"/>
</dbReference>
<evidence type="ECO:0000256" key="5">
    <source>
        <dbReference type="PIRSR" id="PIRSR004869-50"/>
    </source>
</evidence>
<evidence type="ECO:0000256" key="3">
    <source>
        <dbReference type="ARBA" id="ARBA00023004"/>
    </source>
</evidence>
<evidence type="ECO:0000256" key="2">
    <source>
        <dbReference type="ARBA" id="ARBA00022723"/>
    </source>
</evidence>
<sequence>MSLLDLYTSCQLCPRDCKADRQHGQTGFCHMPADLKVARAALHMWEEPCISGKAGSGAVFFSGCSVGCVFCQNHAIAAGQSGKRISIERLADIFLELQTKGANNINLVTPEHYAPSIALALAMAKAKGLHLPIICNCSGYSSLTALRILSDHVDVWLPDFKYYSPELSRKYSHAPDYFTVACQALQFMYEQAGDPVFDDNGIIQKGIIVRHLTLPGCMEDSRKVIHYLHETYGDKIYISIMNQFTPVSELLSDYPELNHTISASDYDALVDYAIDIGVENGFIQEGETAKESFIPPFDNEGV</sequence>
<dbReference type="InterPro" id="IPR007197">
    <property type="entry name" value="rSAM"/>
</dbReference>
<dbReference type="PANTHER" id="PTHR43075">
    <property type="entry name" value="FORMATE LYASE ACTIVATING ENZYME, PUTATIVE (AFU_ORTHOLOGUE AFUA_2G15630)-RELATED"/>
    <property type="match status" value="1"/>
</dbReference>
<evidence type="ECO:0000256" key="1">
    <source>
        <dbReference type="ARBA" id="ARBA00022691"/>
    </source>
</evidence>
<protein>
    <submittedName>
        <fullName evidence="7">Radical SAM protein</fullName>
    </submittedName>
</protein>
<dbReference type="GO" id="GO:0051536">
    <property type="term" value="F:iron-sulfur cluster binding"/>
    <property type="evidence" value="ECO:0007669"/>
    <property type="project" value="UniProtKB-KW"/>
</dbReference>
<dbReference type="InterPro" id="IPR013785">
    <property type="entry name" value="Aldolase_TIM"/>
</dbReference>
<dbReference type="RefSeq" id="WP_015514572.1">
    <property type="nucleotide sequence ID" value="NZ_JAQDKA010000011.1"/>
</dbReference>
<dbReference type="Pfam" id="PF04055">
    <property type="entry name" value="Radical_SAM"/>
    <property type="match status" value="1"/>
</dbReference>
<dbReference type="SUPFAM" id="SSF102114">
    <property type="entry name" value="Radical SAM enzymes"/>
    <property type="match status" value="1"/>
</dbReference>
<feature type="binding site" evidence="5">
    <location>
        <position position="71"/>
    </location>
    <ligand>
        <name>[4Fe-4S] cluster</name>
        <dbReference type="ChEBI" id="CHEBI:49883"/>
        <note>4Fe-4S-S-AdoMet</note>
    </ligand>
</feature>
<dbReference type="GO" id="GO:0046872">
    <property type="term" value="F:metal ion binding"/>
    <property type="evidence" value="ECO:0007669"/>
    <property type="project" value="UniProtKB-KW"/>
</dbReference>
<keyword evidence="1 5" id="KW-0949">S-adenosyl-L-methionine</keyword>
<dbReference type="SFLD" id="SFLDS00029">
    <property type="entry name" value="Radical_SAM"/>
    <property type="match status" value="1"/>
</dbReference>
<evidence type="ECO:0000256" key="4">
    <source>
        <dbReference type="ARBA" id="ARBA00023014"/>
    </source>
</evidence>
<dbReference type="InterPro" id="IPR040085">
    <property type="entry name" value="MJ0674-like"/>
</dbReference>
<gene>
    <name evidence="7" type="ORF">DW070_04570</name>
</gene>
<evidence type="ECO:0000313" key="7">
    <source>
        <dbReference type="EMBL" id="RGB81069.1"/>
    </source>
</evidence>
<keyword evidence="3 5" id="KW-0408">Iron</keyword>
<dbReference type="PIRSF" id="PIRSF004869">
    <property type="entry name" value="PflX_prd"/>
    <property type="match status" value="1"/>
</dbReference>
<accession>A0A3E2TQY9</accession>
<feature type="binding site" evidence="5">
    <location>
        <position position="68"/>
    </location>
    <ligand>
        <name>[4Fe-4S] cluster</name>
        <dbReference type="ChEBI" id="CHEBI:49883"/>
        <note>4Fe-4S-S-AdoMet</note>
    </ligand>
</feature>
<feature type="binding site" evidence="5">
    <location>
        <position position="64"/>
    </location>
    <ligand>
        <name>[4Fe-4S] cluster</name>
        <dbReference type="ChEBI" id="CHEBI:49883"/>
        <note>4Fe-4S-S-AdoMet</note>
    </ligand>
</feature>
<dbReference type="Gene3D" id="3.20.20.70">
    <property type="entry name" value="Aldolase class I"/>
    <property type="match status" value="1"/>
</dbReference>
<keyword evidence="4 5" id="KW-0411">Iron-sulfur</keyword>
<feature type="domain" description="Radical SAM core" evidence="6">
    <location>
        <begin position="60"/>
        <end position="171"/>
    </location>
</feature>
<comment type="caution">
    <text evidence="7">The sequence shown here is derived from an EMBL/GenBank/DDBJ whole genome shotgun (WGS) entry which is preliminary data.</text>
</comment>
<organism evidence="7 8">
    <name type="scientific">Coprococcus catus</name>
    <dbReference type="NCBI Taxonomy" id="116085"/>
    <lineage>
        <taxon>Bacteria</taxon>
        <taxon>Bacillati</taxon>
        <taxon>Bacillota</taxon>
        <taxon>Clostridia</taxon>
        <taxon>Lachnospirales</taxon>
        <taxon>Lachnospiraceae</taxon>
        <taxon>Coprococcus</taxon>
    </lineage>
</organism>
<keyword evidence="2 5" id="KW-0479">Metal-binding</keyword>
<dbReference type="SFLD" id="SFLDG01099">
    <property type="entry name" value="Uncharacterised_Radical_SAM_Su"/>
    <property type="match status" value="1"/>
</dbReference>
<dbReference type="AlphaFoldDB" id="A0A3E2TQY9"/>
<name>A0A3E2TQY9_9FIRM</name>
<reference evidence="7 8" key="1">
    <citation type="submission" date="2018-08" db="EMBL/GenBank/DDBJ databases">
        <title>A genome reference for cultivated species of the human gut microbiota.</title>
        <authorList>
            <person name="Zou Y."/>
            <person name="Xue W."/>
            <person name="Luo G."/>
        </authorList>
    </citation>
    <scope>NUCLEOTIDE SEQUENCE [LARGE SCALE GENOMIC DNA]</scope>
    <source>
        <strain evidence="7 8">AF45-17</strain>
    </source>
</reference>
<evidence type="ECO:0000313" key="8">
    <source>
        <dbReference type="Proteomes" id="UP000260773"/>
    </source>
</evidence>
<dbReference type="PANTHER" id="PTHR43075:SF1">
    <property type="entry name" value="FORMATE LYASE ACTIVATING ENZYME, PUTATIVE (AFU_ORTHOLOGUE AFUA_2G15630)-RELATED"/>
    <property type="match status" value="1"/>
</dbReference>
<evidence type="ECO:0000259" key="6">
    <source>
        <dbReference type="Pfam" id="PF04055"/>
    </source>
</evidence>
<dbReference type="EMBL" id="QVEP01000007">
    <property type="protein sequence ID" value="RGB81069.1"/>
    <property type="molecule type" value="Genomic_DNA"/>
</dbReference>
<dbReference type="Proteomes" id="UP000260773">
    <property type="component" value="Unassembled WGS sequence"/>
</dbReference>
<dbReference type="InterPro" id="IPR058240">
    <property type="entry name" value="rSAM_sf"/>
</dbReference>
<comment type="cofactor">
    <cofactor evidence="5">
        <name>[4Fe-4S] cluster</name>
        <dbReference type="ChEBI" id="CHEBI:49883"/>
    </cofactor>
    <text evidence="5">Binds 1 [4Fe-4S] cluster. The cluster is coordinated with 3 cysteines and an exchangeable S-adenosyl-L-methionine.</text>
</comment>
<proteinExistence type="predicted"/>